<feature type="compositionally biased region" description="Basic and acidic residues" evidence="3">
    <location>
        <begin position="226"/>
        <end position="248"/>
    </location>
</feature>
<evidence type="ECO:0000256" key="3">
    <source>
        <dbReference type="SAM" id="MobiDB-lite"/>
    </source>
</evidence>
<dbReference type="InterPro" id="IPR000504">
    <property type="entry name" value="RRM_dom"/>
</dbReference>
<dbReference type="PANTHER" id="PTHR23003:SF51">
    <property type="entry name" value="SERINE-ARGININE PROTEIN 55"/>
    <property type="match status" value="1"/>
</dbReference>
<feature type="compositionally biased region" description="Basic and acidic residues" evidence="3">
    <location>
        <begin position="290"/>
        <end position="306"/>
    </location>
</feature>
<accession>A0A2S4PUY2</accession>
<organism evidence="5 6">
    <name type="scientific">Erysiphe pulchra</name>
    <dbReference type="NCBI Taxonomy" id="225359"/>
    <lineage>
        <taxon>Eukaryota</taxon>
        <taxon>Fungi</taxon>
        <taxon>Dikarya</taxon>
        <taxon>Ascomycota</taxon>
        <taxon>Pezizomycotina</taxon>
        <taxon>Leotiomycetes</taxon>
        <taxon>Erysiphales</taxon>
        <taxon>Erysiphaceae</taxon>
        <taxon>Erysiphe</taxon>
    </lineage>
</organism>
<comment type="caution">
    <text evidence="5">The sequence shown here is derived from an EMBL/GenBank/DDBJ whole genome shotgun (WGS) entry which is preliminary data.</text>
</comment>
<dbReference type="OrthoDB" id="1099063at2759"/>
<dbReference type="InterPro" id="IPR012677">
    <property type="entry name" value="Nucleotide-bd_a/b_plait_sf"/>
</dbReference>
<dbReference type="Proteomes" id="UP000237438">
    <property type="component" value="Unassembled WGS sequence"/>
</dbReference>
<feature type="domain" description="RRM" evidence="4">
    <location>
        <begin position="7"/>
        <end position="92"/>
    </location>
</feature>
<evidence type="ECO:0000313" key="5">
    <source>
        <dbReference type="EMBL" id="POS85830.1"/>
    </source>
</evidence>
<dbReference type="InterPro" id="IPR035979">
    <property type="entry name" value="RBD_domain_sf"/>
</dbReference>
<name>A0A2S4PUY2_9PEZI</name>
<dbReference type="PROSITE" id="PS50102">
    <property type="entry name" value="RRM"/>
    <property type="match status" value="1"/>
</dbReference>
<feature type="region of interest" description="Disordered" evidence="3">
    <location>
        <begin position="193"/>
        <end position="306"/>
    </location>
</feature>
<dbReference type="SMART" id="SM00360">
    <property type="entry name" value="RRM"/>
    <property type="match status" value="2"/>
</dbReference>
<dbReference type="Pfam" id="PF00076">
    <property type="entry name" value="RRM_1"/>
    <property type="match status" value="2"/>
</dbReference>
<proteinExistence type="predicted"/>
<keyword evidence="1 2" id="KW-0694">RNA-binding</keyword>
<reference evidence="5 6" key="1">
    <citation type="submission" date="2017-10" db="EMBL/GenBank/DDBJ databases">
        <title>Development of genomic resources for the powdery mildew, Erysiphe pulchra.</title>
        <authorList>
            <person name="Wadl P.A."/>
            <person name="Mack B.M."/>
            <person name="Moore G."/>
            <person name="Beltz S.B."/>
        </authorList>
    </citation>
    <scope>NUCLEOTIDE SEQUENCE [LARGE SCALE GENOMIC DNA]</scope>
    <source>
        <strain evidence="5">Cflorida</strain>
    </source>
</reference>
<keyword evidence="6" id="KW-1185">Reference proteome</keyword>
<dbReference type="STRING" id="225359.A0A2S4PUY2"/>
<feature type="compositionally biased region" description="Basic and acidic residues" evidence="3">
    <location>
        <begin position="270"/>
        <end position="281"/>
    </location>
</feature>
<dbReference type="SUPFAM" id="SSF54928">
    <property type="entry name" value="RNA-binding domain, RBD"/>
    <property type="match status" value="1"/>
</dbReference>
<evidence type="ECO:0000259" key="4">
    <source>
        <dbReference type="PROSITE" id="PS50102"/>
    </source>
</evidence>
<dbReference type="AlphaFoldDB" id="A0A2S4PUY2"/>
<dbReference type="EMBL" id="PEDP01000486">
    <property type="protein sequence ID" value="POS85830.1"/>
    <property type="molecule type" value="Genomic_DNA"/>
</dbReference>
<feature type="non-terminal residue" evidence="5">
    <location>
        <position position="329"/>
    </location>
</feature>
<evidence type="ECO:0000313" key="6">
    <source>
        <dbReference type="Proteomes" id="UP000237438"/>
    </source>
</evidence>
<feature type="region of interest" description="Disordered" evidence="3">
    <location>
        <begin position="96"/>
        <end position="122"/>
    </location>
</feature>
<protein>
    <submittedName>
        <fullName evidence="5">Pre-mRNA splicing factor</fullName>
    </submittedName>
</protein>
<feature type="compositionally biased region" description="Basic and acidic residues" evidence="3">
    <location>
        <begin position="210"/>
        <end position="219"/>
    </location>
</feature>
<dbReference type="GO" id="GO:0003729">
    <property type="term" value="F:mRNA binding"/>
    <property type="evidence" value="ECO:0007669"/>
    <property type="project" value="TreeGrafter"/>
</dbReference>
<gene>
    <name evidence="5" type="ORF">EPUL_002333</name>
</gene>
<dbReference type="InterPro" id="IPR050374">
    <property type="entry name" value="RRT5_SRSF_SR"/>
</dbReference>
<dbReference type="GO" id="GO:0005634">
    <property type="term" value="C:nucleus"/>
    <property type="evidence" value="ECO:0007669"/>
    <property type="project" value="TreeGrafter"/>
</dbReference>
<dbReference type="PANTHER" id="PTHR23003">
    <property type="entry name" value="RNA RECOGNITION MOTIF RRM DOMAIN CONTAINING PROTEIN"/>
    <property type="match status" value="1"/>
</dbReference>
<sequence>MNEVSSTRLYLGNLPRNGKLDDIVDLEIVTATKADVEAHFNSHGTGEITEVKLMNGFGFIEYKDALDARDVVPAFHGSEFMGERLTVQFARGSRSREAYANTERTAPRPRRTPHRMQISGLPGETSWQDLKDFARQSGLDVVYSETGRDREGKGYKRFVEFETAADLKTAVEKLDGREFKGVAVTCIADTQPEYSRERVRSRSPGYRRPYATDDYDRRGPARGYSPRREGYRDRSVPRRGYYEDDRSRYGRSPVRPRGPSDDYPPPRRSGGFDDTYRRDYPADPYVNGRNTRDYPSRDYPPRDAPFDYERPRRYCLSLEAQTKKAYLAL</sequence>
<evidence type="ECO:0000256" key="2">
    <source>
        <dbReference type="PROSITE-ProRule" id="PRU00176"/>
    </source>
</evidence>
<dbReference type="Gene3D" id="3.30.70.330">
    <property type="match status" value="2"/>
</dbReference>
<evidence type="ECO:0000256" key="1">
    <source>
        <dbReference type="ARBA" id="ARBA00022884"/>
    </source>
</evidence>
<dbReference type="GO" id="GO:0005737">
    <property type="term" value="C:cytoplasm"/>
    <property type="evidence" value="ECO:0007669"/>
    <property type="project" value="TreeGrafter"/>
</dbReference>